<comment type="caution">
    <text evidence="1">The sequence shown here is derived from an EMBL/GenBank/DDBJ whole genome shotgun (WGS) entry which is preliminary data.</text>
</comment>
<gene>
    <name evidence="1" type="ORF">ElyMa_003845400</name>
</gene>
<sequence length="99" mass="11083">MLEIGVDTRLTTAIDPEMIRTFMARQGNALRIRERVDLVLQNFCLVWSIVAQHTSKKSSHLLSVQLIIGKSAEERVSKSLCLSGFRGVSSPDDKNALFH</sequence>
<proteinExistence type="predicted"/>
<keyword evidence="2" id="KW-1185">Reference proteome</keyword>
<dbReference type="AlphaFoldDB" id="A0AAV4FGW2"/>
<evidence type="ECO:0000313" key="1">
    <source>
        <dbReference type="EMBL" id="GFR72569.1"/>
    </source>
</evidence>
<name>A0AAV4FGW2_9GAST</name>
<reference evidence="1 2" key="1">
    <citation type="journal article" date="2021" name="Elife">
        <title>Chloroplast acquisition without the gene transfer in kleptoplastic sea slugs, Plakobranchus ocellatus.</title>
        <authorList>
            <person name="Maeda T."/>
            <person name="Takahashi S."/>
            <person name="Yoshida T."/>
            <person name="Shimamura S."/>
            <person name="Takaki Y."/>
            <person name="Nagai Y."/>
            <person name="Toyoda A."/>
            <person name="Suzuki Y."/>
            <person name="Arimoto A."/>
            <person name="Ishii H."/>
            <person name="Satoh N."/>
            <person name="Nishiyama T."/>
            <person name="Hasebe M."/>
            <person name="Maruyama T."/>
            <person name="Minagawa J."/>
            <person name="Obokata J."/>
            <person name="Shigenobu S."/>
        </authorList>
    </citation>
    <scope>NUCLEOTIDE SEQUENCE [LARGE SCALE GENOMIC DNA]</scope>
</reference>
<dbReference type="EMBL" id="BMAT01007834">
    <property type="protein sequence ID" value="GFR72569.1"/>
    <property type="molecule type" value="Genomic_DNA"/>
</dbReference>
<protein>
    <submittedName>
        <fullName evidence="1">Uncharacterized protein</fullName>
    </submittedName>
</protein>
<accession>A0AAV4FGW2</accession>
<organism evidence="1 2">
    <name type="scientific">Elysia marginata</name>
    <dbReference type="NCBI Taxonomy" id="1093978"/>
    <lineage>
        <taxon>Eukaryota</taxon>
        <taxon>Metazoa</taxon>
        <taxon>Spiralia</taxon>
        <taxon>Lophotrochozoa</taxon>
        <taxon>Mollusca</taxon>
        <taxon>Gastropoda</taxon>
        <taxon>Heterobranchia</taxon>
        <taxon>Euthyneura</taxon>
        <taxon>Panpulmonata</taxon>
        <taxon>Sacoglossa</taxon>
        <taxon>Placobranchoidea</taxon>
        <taxon>Plakobranchidae</taxon>
        <taxon>Elysia</taxon>
    </lineage>
</organism>
<dbReference type="Proteomes" id="UP000762676">
    <property type="component" value="Unassembled WGS sequence"/>
</dbReference>
<evidence type="ECO:0000313" key="2">
    <source>
        <dbReference type="Proteomes" id="UP000762676"/>
    </source>
</evidence>